<keyword evidence="10" id="KW-1185">Reference proteome</keyword>
<dbReference type="InterPro" id="IPR013087">
    <property type="entry name" value="Znf_C2H2_type"/>
</dbReference>
<dbReference type="PANTHER" id="PTHR24381">
    <property type="entry name" value="ZINC FINGER PROTEIN"/>
    <property type="match status" value="1"/>
</dbReference>
<evidence type="ECO:0000256" key="2">
    <source>
        <dbReference type="ARBA" id="ARBA00022723"/>
    </source>
</evidence>
<evidence type="ECO:0000256" key="1">
    <source>
        <dbReference type="ARBA" id="ARBA00004123"/>
    </source>
</evidence>
<reference evidence="11" key="2">
    <citation type="submission" date="2025-08" db="UniProtKB">
        <authorList>
            <consortium name="RefSeq"/>
        </authorList>
    </citation>
    <scope>IDENTIFICATION</scope>
    <source>
        <strain evidence="11">MV-25-SWS-2005</strain>
        <tissue evidence="11">Whole body</tissue>
    </source>
</reference>
<dbReference type="GO" id="GO:0000977">
    <property type="term" value="F:RNA polymerase II transcription regulatory region sequence-specific DNA binding"/>
    <property type="evidence" value="ECO:0007669"/>
    <property type="project" value="TreeGrafter"/>
</dbReference>
<gene>
    <name evidence="11" type="primary">LOC4804360</name>
</gene>
<dbReference type="FunFam" id="3.30.160.60:FF:000446">
    <property type="entry name" value="Zinc finger protein"/>
    <property type="match status" value="1"/>
</dbReference>
<evidence type="ECO:0000256" key="5">
    <source>
        <dbReference type="ARBA" id="ARBA00022833"/>
    </source>
</evidence>
<evidence type="ECO:0000313" key="10">
    <source>
        <dbReference type="Proteomes" id="UP000001819"/>
    </source>
</evidence>
<evidence type="ECO:0000256" key="6">
    <source>
        <dbReference type="ARBA" id="ARBA00023242"/>
    </source>
</evidence>
<evidence type="ECO:0000256" key="7">
    <source>
        <dbReference type="PROSITE-ProRule" id="PRU00042"/>
    </source>
</evidence>
<feature type="domain" description="C2H2-type" evidence="9">
    <location>
        <begin position="363"/>
        <end position="391"/>
    </location>
</feature>
<dbReference type="PROSITE" id="PS00028">
    <property type="entry name" value="ZINC_FINGER_C2H2_1"/>
    <property type="match status" value="5"/>
</dbReference>
<dbReference type="Pfam" id="PF00096">
    <property type="entry name" value="zf-C2H2"/>
    <property type="match status" value="1"/>
</dbReference>
<dbReference type="PANTHER" id="PTHR24381:SF393">
    <property type="entry name" value="CHROMATIN-LINKED ADAPTOR FOR MSL PROTEINS, ISOFORM B"/>
    <property type="match status" value="1"/>
</dbReference>
<feature type="region of interest" description="Disordered" evidence="8">
    <location>
        <begin position="77"/>
        <end position="132"/>
    </location>
</feature>
<dbReference type="RefSeq" id="XP_001360934.2">
    <property type="nucleotide sequence ID" value="XM_001360897.3"/>
</dbReference>
<dbReference type="GO" id="GO:0008270">
    <property type="term" value="F:zinc ion binding"/>
    <property type="evidence" value="ECO:0007669"/>
    <property type="project" value="UniProtKB-KW"/>
</dbReference>
<feature type="compositionally biased region" description="Acidic residues" evidence="8">
    <location>
        <begin position="106"/>
        <end position="115"/>
    </location>
</feature>
<feature type="domain" description="C2H2-type" evidence="9">
    <location>
        <begin position="394"/>
        <end position="421"/>
    </location>
</feature>
<protein>
    <submittedName>
        <fullName evidence="11">Zinc finger protein 551</fullName>
    </submittedName>
</protein>
<reference evidence="10" key="1">
    <citation type="submission" date="2024-06" db="UniProtKB">
        <authorList>
            <consortium name="RefSeq"/>
        </authorList>
    </citation>
    <scope>NUCLEOTIDE SEQUENCE [LARGE SCALE GENOMIC DNA]</scope>
    <source>
        <strain evidence="10">MV2-25</strain>
    </source>
</reference>
<evidence type="ECO:0000259" key="9">
    <source>
        <dbReference type="PROSITE" id="PS50157"/>
    </source>
</evidence>
<evidence type="ECO:0000256" key="4">
    <source>
        <dbReference type="ARBA" id="ARBA00022771"/>
    </source>
</evidence>
<dbReference type="InterPro" id="IPR036236">
    <property type="entry name" value="Znf_C2H2_sf"/>
</dbReference>
<dbReference type="SMART" id="SM00355">
    <property type="entry name" value="ZnF_C2H2"/>
    <property type="match status" value="7"/>
</dbReference>
<feature type="domain" description="C2H2-type" evidence="9">
    <location>
        <begin position="308"/>
        <end position="335"/>
    </location>
</feature>
<evidence type="ECO:0000313" key="11">
    <source>
        <dbReference type="RefSeq" id="XP_001360934.2"/>
    </source>
</evidence>
<dbReference type="Proteomes" id="UP000001819">
    <property type="component" value="Chromosome 3"/>
</dbReference>
<dbReference type="GO" id="GO:0005634">
    <property type="term" value="C:nucleus"/>
    <property type="evidence" value="ECO:0007669"/>
    <property type="project" value="UniProtKB-SubCell"/>
</dbReference>
<keyword evidence="3" id="KW-0677">Repeat</keyword>
<feature type="domain" description="C2H2-type" evidence="9">
    <location>
        <begin position="336"/>
        <end position="363"/>
    </location>
</feature>
<dbReference type="Gene3D" id="3.30.160.60">
    <property type="entry name" value="Classic Zinc Finger"/>
    <property type="match status" value="3"/>
</dbReference>
<feature type="domain" description="C2H2-type" evidence="9">
    <location>
        <begin position="250"/>
        <end position="278"/>
    </location>
</feature>
<accession>A0A6I8UUR7</accession>
<dbReference type="InParanoid" id="A0A6I8UUR7"/>
<dbReference type="GO" id="GO:0000981">
    <property type="term" value="F:DNA-binding transcription factor activity, RNA polymerase II-specific"/>
    <property type="evidence" value="ECO:0007669"/>
    <property type="project" value="TreeGrafter"/>
</dbReference>
<keyword evidence="6" id="KW-0539">Nucleus</keyword>
<comment type="subcellular location">
    <subcellularLocation>
        <location evidence="1">Nucleus</location>
    </subcellularLocation>
</comment>
<evidence type="ECO:0000256" key="3">
    <source>
        <dbReference type="ARBA" id="ARBA00022737"/>
    </source>
</evidence>
<dbReference type="KEGG" id="dpo:4804360"/>
<proteinExistence type="predicted"/>
<dbReference type="PROSITE" id="PS50157">
    <property type="entry name" value="ZINC_FINGER_C2H2_2"/>
    <property type="match status" value="5"/>
</dbReference>
<organism evidence="10 11">
    <name type="scientific">Drosophila pseudoobscura pseudoobscura</name>
    <name type="common">Fruit fly</name>
    <dbReference type="NCBI Taxonomy" id="46245"/>
    <lineage>
        <taxon>Eukaryota</taxon>
        <taxon>Metazoa</taxon>
        <taxon>Ecdysozoa</taxon>
        <taxon>Arthropoda</taxon>
        <taxon>Hexapoda</taxon>
        <taxon>Insecta</taxon>
        <taxon>Pterygota</taxon>
        <taxon>Neoptera</taxon>
        <taxon>Endopterygota</taxon>
        <taxon>Diptera</taxon>
        <taxon>Brachycera</taxon>
        <taxon>Muscomorpha</taxon>
        <taxon>Ephydroidea</taxon>
        <taxon>Drosophilidae</taxon>
        <taxon>Drosophila</taxon>
        <taxon>Sophophora</taxon>
    </lineage>
</organism>
<dbReference type="FunCoup" id="A0A6I8UUR7">
    <property type="interactions" value="267"/>
</dbReference>
<keyword evidence="5" id="KW-0862">Zinc</keyword>
<keyword evidence="2" id="KW-0479">Metal-binding</keyword>
<name>A0A6I8UUR7_DROPS</name>
<feature type="region of interest" description="Disordered" evidence="8">
    <location>
        <begin position="420"/>
        <end position="443"/>
    </location>
</feature>
<evidence type="ECO:0000256" key="8">
    <source>
        <dbReference type="SAM" id="MobiDB-lite"/>
    </source>
</evidence>
<dbReference type="SUPFAM" id="SSF57667">
    <property type="entry name" value="beta-beta-alpha zinc fingers"/>
    <property type="match status" value="3"/>
</dbReference>
<dbReference type="AlphaFoldDB" id="A0A6I8UUR7"/>
<sequence length="443" mass="51687">MNSPLYTNTSSYVESARVYLKQDATSTIVIKCCLCSADAFIGAGWDVFMNHLRRRHKDASKLDCDESEIHDEIELELADAEDNSTSESQGVGNEEEQREVFTNVEFLDDDSSDDNDLSRESEAEEEIENSKDNYVLNTPQKPFYNLLRTSPEIMLHFIDLLEQHTHLWQSHKGLFRKERMESAQRVSDAMAKRFCFSLLPQVVCTSSRSLKAWFERQYASNVRSKSWHCRYPAYYDRLIQFMPTTHIEVNVCDECKRSFLNEYQLEVHKYRVHCGQNPNVCSVCKKGFPCASKLLEHRARYHFKPVEWQCKLCSYNAGSKWDYQQHLNVHSGQRNYTCEMCGQSYKSTSALAVHRRTHSQPQLACPHCQKHFRENCTLKNHIKRVHKRENSRNYACRVCWRRFQTVEVLRLHERVHVSVQQKGLSETDADDPAGSEIDSFLAH</sequence>
<keyword evidence="4 7" id="KW-0863">Zinc-finger</keyword>